<dbReference type="InParanoid" id="W7XF56"/>
<reference evidence="2" key="1">
    <citation type="journal article" date="2006" name="PLoS Biol.">
        <title>Macronuclear genome sequence of the ciliate Tetrahymena thermophila, a model eukaryote.</title>
        <authorList>
            <person name="Eisen J.A."/>
            <person name="Coyne R.S."/>
            <person name="Wu M."/>
            <person name="Wu D."/>
            <person name="Thiagarajan M."/>
            <person name="Wortman J.R."/>
            <person name="Badger J.H."/>
            <person name="Ren Q."/>
            <person name="Amedeo P."/>
            <person name="Jones K.M."/>
            <person name="Tallon L.J."/>
            <person name="Delcher A.L."/>
            <person name="Salzberg S.L."/>
            <person name="Silva J.C."/>
            <person name="Haas B.J."/>
            <person name="Majoros W.H."/>
            <person name="Farzad M."/>
            <person name="Carlton J.M."/>
            <person name="Smith R.K. Jr."/>
            <person name="Garg J."/>
            <person name="Pearlman R.E."/>
            <person name="Karrer K.M."/>
            <person name="Sun L."/>
            <person name="Manning G."/>
            <person name="Elde N.C."/>
            <person name="Turkewitz A.P."/>
            <person name="Asai D.J."/>
            <person name="Wilkes D.E."/>
            <person name="Wang Y."/>
            <person name="Cai H."/>
            <person name="Collins K."/>
            <person name="Stewart B.A."/>
            <person name="Lee S.R."/>
            <person name="Wilamowska K."/>
            <person name="Weinberg Z."/>
            <person name="Ruzzo W.L."/>
            <person name="Wloga D."/>
            <person name="Gaertig J."/>
            <person name="Frankel J."/>
            <person name="Tsao C.-C."/>
            <person name="Gorovsky M.A."/>
            <person name="Keeling P.J."/>
            <person name="Waller R.F."/>
            <person name="Patron N.J."/>
            <person name="Cherry J.M."/>
            <person name="Stover N.A."/>
            <person name="Krieger C.J."/>
            <person name="del Toro C."/>
            <person name="Ryder H.F."/>
            <person name="Williamson S.C."/>
            <person name="Barbeau R.A."/>
            <person name="Hamilton E.P."/>
            <person name="Orias E."/>
        </authorList>
    </citation>
    <scope>NUCLEOTIDE SEQUENCE [LARGE SCALE GENOMIC DNA]</scope>
    <source>
        <strain evidence="2">SB210</strain>
    </source>
</reference>
<evidence type="ECO:0000313" key="2">
    <source>
        <dbReference type="Proteomes" id="UP000009168"/>
    </source>
</evidence>
<gene>
    <name evidence="1" type="ORF">TTHERM_001143881</name>
</gene>
<dbReference type="KEGG" id="tet:TTHERM_001143881"/>
<keyword evidence="2" id="KW-1185">Reference proteome</keyword>
<dbReference type="GeneID" id="24441798"/>
<dbReference type="RefSeq" id="XP_012656056.1">
    <property type="nucleotide sequence ID" value="XM_012800602.1"/>
</dbReference>
<accession>W7XF56</accession>
<protein>
    <submittedName>
        <fullName evidence="1">Uncharacterized protein</fullName>
    </submittedName>
</protein>
<proteinExistence type="predicted"/>
<name>W7XF56_TETTS</name>
<dbReference type="AlphaFoldDB" id="W7XF56"/>
<dbReference type="Proteomes" id="UP000009168">
    <property type="component" value="Unassembled WGS sequence"/>
</dbReference>
<sequence length="72" mass="8723">MFYLNQKLLKKMIMFSILTRLLFNKPKFINSNRNLIQDFQALNRSKKMKLIRKKTQSIIKKKQAKLGNIFIY</sequence>
<evidence type="ECO:0000313" key="1">
    <source>
        <dbReference type="EMBL" id="EWS71404.1"/>
    </source>
</evidence>
<dbReference type="EMBL" id="GG662317">
    <property type="protein sequence ID" value="EWS71404.1"/>
    <property type="molecule type" value="Genomic_DNA"/>
</dbReference>
<organism evidence="1 2">
    <name type="scientific">Tetrahymena thermophila (strain SB210)</name>
    <dbReference type="NCBI Taxonomy" id="312017"/>
    <lineage>
        <taxon>Eukaryota</taxon>
        <taxon>Sar</taxon>
        <taxon>Alveolata</taxon>
        <taxon>Ciliophora</taxon>
        <taxon>Intramacronucleata</taxon>
        <taxon>Oligohymenophorea</taxon>
        <taxon>Hymenostomatida</taxon>
        <taxon>Tetrahymenina</taxon>
        <taxon>Tetrahymenidae</taxon>
        <taxon>Tetrahymena</taxon>
    </lineage>
</organism>